<proteinExistence type="predicted"/>
<dbReference type="EMBL" id="KK034846">
    <property type="protein sequence ID" value="EXL63714.1"/>
    <property type="molecule type" value="Genomic_DNA"/>
</dbReference>
<dbReference type="AlphaFoldDB" id="X0HR68"/>
<sequence>MPSMFYFTPGPRHPQTRYSYSWLLTARQGAGVTRPGNRAGASPYPC</sequence>
<dbReference type="Proteomes" id="UP000030676">
    <property type="component" value="Unassembled WGS sequence"/>
</dbReference>
<evidence type="ECO:0000313" key="1">
    <source>
        <dbReference type="EMBL" id="EXL63714.1"/>
    </source>
</evidence>
<protein>
    <submittedName>
        <fullName evidence="1">Uncharacterized protein</fullName>
    </submittedName>
</protein>
<accession>X0HR68</accession>
<dbReference type="HOGENOM" id="CLU_3242193_0_0_1"/>
<gene>
    <name evidence="1" type="ORF">FOPG_20013</name>
</gene>
<reference evidence="1" key="2">
    <citation type="submission" date="2014-03" db="EMBL/GenBank/DDBJ databases">
        <title>The Genome Annotation of Fusarium oxysporum PHW808.</title>
        <authorList>
            <consortium name="The Broad Institute Genomics Platform"/>
            <person name="Ma L.-J."/>
            <person name="Corby-Kistler H."/>
            <person name="Broz K."/>
            <person name="Gale L.R."/>
            <person name="Jonkers W."/>
            <person name="O'Donnell K."/>
            <person name="Ploetz R."/>
            <person name="Steinberg C."/>
            <person name="Schwartz D.C."/>
            <person name="VanEtten H."/>
            <person name="Zhou S."/>
            <person name="Young S.K."/>
            <person name="Zeng Q."/>
            <person name="Gargeya S."/>
            <person name="Fitzgerald M."/>
            <person name="Abouelleil A."/>
            <person name="Alvarado L."/>
            <person name="Chapman S.B."/>
            <person name="Gainer-Dewar J."/>
            <person name="Goldberg J."/>
            <person name="Griggs A."/>
            <person name="Gujja S."/>
            <person name="Hansen M."/>
            <person name="Howarth C."/>
            <person name="Imamovic A."/>
            <person name="Ireland A."/>
            <person name="Larimer J."/>
            <person name="McCowan C."/>
            <person name="Murphy C."/>
            <person name="Pearson M."/>
            <person name="Poon T.W."/>
            <person name="Priest M."/>
            <person name="Roberts A."/>
            <person name="Saif S."/>
            <person name="Shea T."/>
            <person name="Sykes S."/>
            <person name="Wortman J."/>
            <person name="Nusbaum C."/>
            <person name="Birren B."/>
        </authorList>
    </citation>
    <scope>NUCLEOTIDE SEQUENCE</scope>
    <source>
        <strain evidence="1">54008</strain>
    </source>
</reference>
<name>X0HR68_FUSOX</name>
<organism evidence="1">
    <name type="scientific">Fusarium oxysporum f. sp. conglutinans race 2 54008</name>
    <dbReference type="NCBI Taxonomy" id="1089457"/>
    <lineage>
        <taxon>Eukaryota</taxon>
        <taxon>Fungi</taxon>
        <taxon>Dikarya</taxon>
        <taxon>Ascomycota</taxon>
        <taxon>Pezizomycotina</taxon>
        <taxon>Sordariomycetes</taxon>
        <taxon>Hypocreomycetidae</taxon>
        <taxon>Hypocreales</taxon>
        <taxon>Nectriaceae</taxon>
        <taxon>Fusarium</taxon>
        <taxon>Fusarium oxysporum species complex</taxon>
    </lineage>
</organism>
<reference evidence="1" key="1">
    <citation type="submission" date="2011-11" db="EMBL/GenBank/DDBJ databases">
        <title>The Genome Sequence of Fusarium oxysporum PHW808.</title>
        <authorList>
            <consortium name="The Broad Institute Genome Sequencing Platform"/>
            <person name="Ma L.-J."/>
            <person name="Gale L.R."/>
            <person name="Schwartz D.C."/>
            <person name="Zhou S."/>
            <person name="Corby-Kistler H."/>
            <person name="Young S.K."/>
            <person name="Zeng Q."/>
            <person name="Gargeya S."/>
            <person name="Fitzgerald M."/>
            <person name="Haas B."/>
            <person name="Abouelleil A."/>
            <person name="Alvarado L."/>
            <person name="Arachchi H.M."/>
            <person name="Berlin A."/>
            <person name="Brown A."/>
            <person name="Chapman S.B."/>
            <person name="Chen Z."/>
            <person name="Dunbar C."/>
            <person name="Freedman E."/>
            <person name="Gearin G."/>
            <person name="Goldberg J."/>
            <person name="Griggs A."/>
            <person name="Gujja S."/>
            <person name="Heiman D."/>
            <person name="Howarth C."/>
            <person name="Larson L."/>
            <person name="Lui A."/>
            <person name="MacDonald P.J.P."/>
            <person name="Montmayeur A."/>
            <person name="Murphy C."/>
            <person name="Neiman D."/>
            <person name="Pearson M."/>
            <person name="Priest M."/>
            <person name="Roberts A."/>
            <person name="Saif S."/>
            <person name="Shea T."/>
            <person name="Shenoy N."/>
            <person name="Sisk P."/>
            <person name="Stolte C."/>
            <person name="Sykes S."/>
            <person name="Wortman J."/>
            <person name="Nusbaum C."/>
            <person name="Birren B."/>
        </authorList>
    </citation>
    <scope>NUCLEOTIDE SEQUENCE [LARGE SCALE GENOMIC DNA]</scope>
    <source>
        <strain evidence="1">54008</strain>
    </source>
</reference>